<dbReference type="KEGG" id="ppel:H6H00_28735"/>
<evidence type="ECO:0000256" key="10">
    <source>
        <dbReference type="RuleBase" id="RU004181"/>
    </source>
</evidence>
<evidence type="ECO:0000256" key="9">
    <source>
        <dbReference type="HAMAP-Rule" id="MF_00161"/>
    </source>
</evidence>
<proteinExistence type="inferred from homology"/>
<feature type="transmembrane region" description="Helical" evidence="9">
    <location>
        <begin position="149"/>
        <end position="167"/>
    </location>
</feature>
<comment type="similarity">
    <text evidence="1 9 10">Belongs to the peptidase A8 family.</text>
</comment>
<keyword evidence="2 9" id="KW-1003">Cell membrane</keyword>
<name>A0A7G7MGV3_9PSEU</name>
<comment type="catalytic activity">
    <reaction evidence="9">
        <text>Release of signal peptides from bacterial membrane prolipoproteins. Hydrolyzes -Xaa-Yaa-Zaa-|-(S,diacylglyceryl)Cys-, in which Xaa is hydrophobic (preferably Leu), and Yaa (Ala or Ser) and Zaa (Gly or Ala) have small, neutral side chains.</text>
        <dbReference type="EC" id="3.4.23.36"/>
    </reaction>
</comment>
<keyword evidence="7 9" id="KW-1133">Transmembrane helix</keyword>
<dbReference type="PANTHER" id="PTHR33695">
    <property type="entry name" value="LIPOPROTEIN SIGNAL PEPTIDASE"/>
    <property type="match status" value="1"/>
</dbReference>
<protein>
    <recommendedName>
        <fullName evidence="9">Lipoprotein signal peptidase</fullName>
        <ecNumber evidence="9">3.4.23.36</ecNumber>
    </recommendedName>
    <alternativeName>
        <fullName evidence="9">Prolipoprotein signal peptidase</fullName>
    </alternativeName>
    <alternativeName>
        <fullName evidence="9">Signal peptidase II</fullName>
        <shortName evidence="9">SPase II</shortName>
    </alternativeName>
</protein>
<dbReference type="PANTHER" id="PTHR33695:SF1">
    <property type="entry name" value="LIPOPROTEIN SIGNAL PEPTIDASE"/>
    <property type="match status" value="1"/>
</dbReference>
<dbReference type="PRINTS" id="PR00781">
    <property type="entry name" value="LIPOSIGPTASE"/>
</dbReference>
<keyword evidence="3 9" id="KW-0645">Protease</keyword>
<feature type="active site" evidence="9">
    <location>
        <position position="197"/>
    </location>
</feature>
<evidence type="ECO:0000256" key="7">
    <source>
        <dbReference type="ARBA" id="ARBA00022989"/>
    </source>
</evidence>
<dbReference type="RefSeq" id="WP_185718765.1">
    <property type="nucleotide sequence ID" value="NZ_BAAAWI010000001.1"/>
</dbReference>
<evidence type="ECO:0000256" key="2">
    <source>
        <dbReference type="ARBA" id="ARBA00022475"/>
    </source>
</evidence>
<keyword evidence="6 9" id="KW-0378">Hydrolase</keyword>
<comment type="subcellular location">
    <subcellularLocation>
        <location evidence="9">Cell membrane</location>
        <topology evidence="9">Multi-pass membrane protein</topology>
    </subcellularLocation>
</comment>
<dbReference type="HAMAP" id="MF_00161">
    <property type="entry name" value="LspA"/>
    <property type="match status" value="1"/>
</dbReference>
<feature type="transmembrane region" description="Helical" evidence="9">
    <location>
        <begin position="118"/>
        <end position="142"/>
    </location>
</feature>
<evidence type="ECO:0000256" key="3">
    <source>
        <dbReference type="ARBA" id="ARBA00022670"/>
    </source>
</evidence>
<dbReference type="GO" id="GO:0005886">
    <property type="term" value="C:plasma membrane"/>
    <property type="evidence" value="ECO:0007669"/>
    <property type="project" value="UniProtKB-SubCell"/>
</dbReference>
<feature type="transmembrane region" description="Helical" evidence="9">
    <location>
        <begin position="71"/>
        <end position="88"/>
    </location>
</feature>
<dbReference type="GO" id="GO:0004190">
    <property type="term" value="F:aspartic-type endopeptidase activity"/>
    <property type="evidence" value="ECO:0007669"/>
    <property type="project" value="UniProtKB-UniRule"/>
</dbReference>
<dbReference type="EC" id="3.4.23.36" evidence="9"/>
<dbReference type="InterPro" id="IPR001872">
    <property type="entry name" value="Peptidase_A8"/>
</dbReference>
<evidence type="ECO:0000256" key="6">
    <source>
        <dbReference type="ARBA" id="ARBA00022801"/>
    </source>
</evidence>
<dbReference type="UniPathway" id="UPA00665"/>
<feature type="transmembrane region" description="Helical" evidence="9">
    <location>
        <begin position="187"/>
        <end position="210"/>
    </location>
</feature>
<comment type="pathway">
    <text evidence="9">Protein modification; lipoprotein biosynthesis (signal peptide cleavage).</text>
</comment>
<keyword evidence="8 9" id="KW-0472">Membrane</keyword>
<sequence>MRGDVLGRLGRHARCDREQLGDLRAAVVGSVDAAAGAACDVRIVWVMALDAVGGAERSAEPARAGRRRQRWLLVAVVLAAVVIVDQATKEVALRLFVEPWPILPGVGLALSFNTGAAFSMWTSLTPLITAFAGVVVIAIAWFAGRAASAGWALVLGLVGGGAAGNLIDRLVRPPGPGRGAVVDFVDVAWFAAFNLADAALTVGVAVAFVLSWRGQPVLITSGGAAR</sequence>
<keyword evidence="12" id="KW-1185">Reference proteome</keyword>
<evidence type="ECO:0000256" key="8">
    <source>
        <dbReference type="ARBA" id="ARBA00023136"/>
    </source>
</evidence>
<keyword evidence="4 9" id="KW-0812">Transmembrane</keyword>
<reference evidence="11 12" key="1">
    <citation type="submission" date="2020-08" db="EMBL/GenBank/DDBJ databases">
        <authorList>
            <person name="Mo P."/>
        </authorList>
    </citation>
    <scope>NUCLEOTIDE SEQUENCE [LARGE SCALE GENOMIC DNA]</scope>
    <source>
        <strain evidence="11 12">CGMCC 4.1532</strain>
    </source>
</reference>
<accession>A0A7G7MGV3</accession>
<feature type="active site" evidence="9">
    <location>
        <position position="183"/>
    </location>
</feature>
<organism evidence="11 12">
    <name type="scientific">Pseudonocardia petroleophila</name>
    <dbReference type="NCBI Taxonomy" id="37331"/>
    <lineage>
        <taxon>Bacteria</taxon>
        <taxon>Bacillati</taxon>
        <taxon>Actinomycetota</taxon>
        <taxon>Actinomycetes</taxon>
        <taxon>Pseudonocardiales</taxon>
        <taxon>Pseudonocardiaceae</taxon>
        <taxon>Pseudonocardia</taxon>
    </lineage>
</organism>
<dbReference type="GO" id="GO:0006508">
    <property type="term" value="P:proteolysis"/>
    <property type="evidence" value="ECO:0007669"/>
    <property type="project" value="UniProtKB-KW"/>
</dbReference>
<gene>
    <name evidence="9" type="primary">lspA</name>
    <name evidence="11" type="ORF">H6H00_28735</name>
</gene>
<evidence type="ECO:0000256" key="1">
    <source>
        <dbReference type="ARBA" id="ARBA00006139"/>
    </source>
</evidence>
<dbReference type="AlphaFoldDB" id="A0A7G7MGV3"/>
<comment type="function">
    <text evidence="9">This protein specifically catalyzes the removal of signal peptides from prolipoproteins.</text>
</comment>
<evidence type="ECO:0000256" key="4">
    <source>
        <dbReference type="ARBA" id="ARBA00022692"/>
    </source>
</evidence>
<evidence type="ECO:0000256" key="5">
    <source>
        <dbReference type="ARBA" id="ARBA00022750"/>
    </source>
</evidence>
<dbReference type="Proteomes" id="UP000515728">
    <property type="component" value="Chromosome"/>
</dbReference>
<dbReference type="Pfam" id="PF01252">
    <property type="entry name" value="Peptidase_A8"/>
    <property type="match status" value="1"/>
</dbReference>
<dbReference type="EMBL" id="CP060131">
    <property type="protein sequence ID" value="QNG52014.1"/>
    <property type="molecule type" value="Genomic_DNA"/>
</dbReference>
<evidence type="ECO:0000313" key="11">
    <source>
        <dbReference type="EMBL" id="QNG52014.1"/>
    </source>
</evidence>
<evidence type="ECO:0000313" key="12">
    <source>
        <dbReference type="Proteomes" id="UP000515728"/>
    </source>
</evidence>
<keyword evidence="5 9" id="KW-0064">Aspartyl protease</keyword>